<evidence type="ECO:0000313" key="2">
    <source>
        <dbReference type="EMBL" id="EXB33935.1"/>
    </source>
</evidence>
<organism evidence="2 3">
    <name type="scientific">Morus notabilis</name>
    <dbReference type="NCBI Taxonomy" id="981085"/>
    <lineage>
        <taxon>Eukaryota</taxon>
        <taxon>Viridiplantae</taxon>
        <taxon>Streptophyta</taxon>
        <taxon>Embryophyta</taxon>
        <taxon>Tracheophyta</taxon>
        <taxon>Spermatophyta</taxon>
        <taxon>Magnoliopsida</taxon>
        <taxon>eudicotyledons</taxon>
        <taxon>Gunneridae</taxon>
        <taxon>Pentapetalae</taxon>
        <taxon>rosids</taxon>
        <taxon>fabids</taxon>
        <taxon>Rosales</taxon>
        <taxon>Moraceae</taxon>
        <taxon>Moreae</taxon>
        <taxon>Morus</taxon>
    </lineage>
</organism>
<proteinExistence type="predicted"/>
<accession>W9QFJ8</accession>
<name>W9QFJ8_9ROSA</name>
<feature type="region of interest" description="Disordered" evidence="1">
    <location>
        <begin position="1"/>
        <end position="38"/>
    </location>
</feature>
<dbReference type="EMBL" id="KE343533">
    <property type="protein sequence ID" value="EXB33935.1"/>
    <property type="molecule type" value="Genomic_DNA"/>
</dbReference>
<protein>
    <submittedName>
        <fullName evidence="2">Uncharacterized protein</fullName>
    </submittedName>
</protein>
<feature type="compositionally biased region" description="Polar residues" evidence="1">
    <location>
        <begin position="15"/>
        <end position="38"/>
    </location>
</feature>
<evidence type="ECO:0000313" key="3">
    <source>
        <dbReference type="Proteomes" id="UP000030645"/>
    </source>
</evidence>
<dbReference type="AlphaFoldDB" id="W9QFJ8"/>
<keyword evidence="3" id="KW-1185">Reference proteome</keyword>
<gene>
    <name evidence="2" type="ORF">L484_005833</name>
</gene>
<dbReference type="Proteomes" id="UP000030645">
    <property type="component" value="Unassembled WGS sequence"/>
</dbReference>
<evidence type="ECO:0000256" key="1">
    <source>
        <dbReference type="SAM" id="MobiDB-lite"/>
    </source>
</evidence>
<reference evidence="3" key="1">
    <citation type="submission" date="2013-01" db="EMBL/GenBank/DDBJ databases">
        <title>Draft Genome Sequence of a Mulberry Tree, Morus notabilis C.K. Schneid.</title>
        <authorList>
            <person name="He N."/>
            <person name="Zhao S."/>
        </authorList>
    </citation>
    <scope>NUCLEOTIDE SEQUENCE</scope>
</reference>
<sequence>MLQANHTNGRRGRNQPDQGNQPPVRTESPTLSVPQPDPTQMQAQLNALTDLVRGSVATIERMDGKKVPCPLLKIPPSPPPKTTARHC</sequence>